<comment type="caution">
    <text evidence="1">The sequence shown here is derived from an EMBL/GenBank/DDBJ whole genome shotgun (WGS) entry which is preliminary data.</text>
</comment>
<evidence type="ECO:0000313" key="2">
    <source>
        <dbReference type="Proteomes" id="UP000814033"/>
    </source>
</evidence>
<name>A0ACB8R4E7_9AGAM</name>
<dbReference type="EMBL" id="MU276374">
    <property type="protein sequence ID" value="KAI0038996.1"/>
    <property type="molecule type" value="Genomic_DNA"/>
</dbReference>
<accession>A0ACB8R4E7</accession>
<protein>
    <submittedName>
        <fullName evidence="1">Uncharacterized protein</fullName>
    </submittedName>
</protein>
<evidence type="ECO:0000313" key="1">
    <source>
        <dbReference type="EMBL" id="KAI0038996.1"/>
    </source>
</evidence>
<sequence length="349" mass="38648">MYAPGVPENVVVFTAPQLFGFLFNWGLFGVLSAQTYYYSLHFPADKRPIKSLVYGLYILETVQTCMITQSAFAKFGKGWGDPAELHDRGTMWFSVPFTSGLVSAVVQSFFAFRIFVLTGSRLLHIGITSLAIISGIAGIVGALLSHLLAATDSEIQTKTYSVTLIWLVGNSLCDIIICTCMLTWYLQARRRSILRETSDLISQILRLSVATGLITAAVAAVDMTMFLVYKHNNFHMCPAIVLGKLYSNSLLVLLNNRYRLTVNLRQTYVYDVEADFRRESGSIRFAHRDGTISMPITGHSTTLAIARDPPTDSINMVALPTRPDKTDPEGSSGTGEGQLEYKMKSYNGY</sequence>
<proteinExistence type="predicted"/>
<gene>
    <name evidence="1" type="ORF">FA95DRAFT_1567408</name>
</gene>
<reference evidence="1" key="1">
    <citation type="submission" date="2021-02" db="EMBL/GenBank/DDBJ databases">
        <authorList>
            <consortium name="DOE Joint Genome Institute"/>
            <person name="Ahrendt S."/>
            <person name="Looney B.P."/>
            <person name="Miyauchi S."/>
            <person name="Morin E."/>
            <person name="Drula E."/>
            <person name="Courty P.E."/>
            <person name="Chicoki N."/>
            <person name="Fauchery L."/>
            <person name="Kohler A."/>
            <person name="Kuo A."/>
            <person name="Labutti K."/>
            <person name="Pangilinan J."/>
            <person name="Lipzen A."/>
            <person name="Riley R."/>
            <person name="Andreopoulos W."/>
            <person name="He G."/>
            <person name="Johnson J."/>
            <person name="Barry K.W."/>
            <person name="Grigoriev I.V."/>
            <person name="Nagy L."/>
            <person name="Hibbett D."/>
            <person name="Henrissat B."/>
            <person name="Matheny P.B."/>
            <person name="Labbe J."/>
            <person name="Martin F."/>
        </authorList>
    </citation>
    <scope>NUCLEOTIDE SEQUENCE</scope>
    <source>
        <strain evidence="1">FP105234-sp</strain>
    </source>
</reference>
<organism evidence="1 2">
    <name type="scientific">Auriscalpium vulgare</name>
    <dbReference type="NCBI Taxonomy" id="40419"/>
    <lineage>
        <taxon>Eukaryota</taxon>
        <taxon>Fungi</taxon>
        <taxon>Dikarya</taxon>
        <taxon>Basidiomycota</taxon>
        <taxon>Agaricomycotina</taxon>
        <taxon>Agaricomycetes</taxon>
        <taxon>Russulales</taxon>
        <taxon>Auriscalpiaceae</taxon>
        <taxon>Auriscalpium</taxon>
    </lineage>
</organism>
<dbReference type="Proteomes" id="UP000814033">
    <property type="component" value="Unassembled WGS sequence"/>
</dbReference>
<keyword evidence="2" id="KW-1185">Reference proteome</keyword>
<reference evidence="1" key="2">
    <citation type="journal article" date="2022" name="New Phytol.">
        <title>Evolutionary transition to the ectomycorrhizal habit in the genomes of a hyperdiverse lineage of mushroom-forming fungi.</title>
        <authorList>
            <person name="Looney B."/>
            <person name="Miyauchi S."/>
            <person name="Morin E."/>
            <person name="Drula E."/>
            <person name="Courty P.E."/>
            <person name="Kohler A."/>
            <person name="Kuo A."/>
            <person name="LaButti K."/>
            <person name="Pangilinan J."/>
            <person name="Lipzen A."/>
            <person name="Riley R."/>
            <person name="Andreopoulos W."/>
            <person name="He G."/>
            <person name="Johnson J."/>
            <person name="Nolan M."/>
            <person name="Tritt A."/>
            <person name="Barry K.W."/>
            <person name="Grigoriev I.V."/>
            <person name="Nagy L.G."/>
            <person name="Hibbett D."/>
            <person name="Henrissat B."/>
            <person name="Matheny P.B."/>
            <person name="Labbe J."/>
            <person name="Martin F.M."/>
        </authorList>
    </citation>
    <scope>NUCLEOTIDE SEQUENCE</scope>
    <source>
        <strain evidence="1">FP105234-sp</strain>
    </source>
</reference>